<dbReference type="PROSITE" id="PS00218">
    <property type="entry name" value="AMINO_ACID_PERMEASE_1"/>
    <property type="match status" value="1"/>
</dbReference>
<protein>
    <submittedName>
        <fullName evidence="8">Similar to S.cerevisiae protein UGA4 (GABA (Gamma-aminobutyrate) permease)</fullName>
    </submittedName>
</protein>
<feature type="transmembrane region" description="Helical" evidence="7">
    <location>
        <begin position="308"/>
        <end position="341"/>
    </location>
</feature>
<keyword evidence="9" id="KW-1185">Reference proteome</keyword>
<sequence>MKAWKDSEANMNSVLAAKSGSKASQDKMEKSDGFDGSLHVEHQHVSAIDQDMDDDDLALAKRLGHRSEFAREFKSFSTISFAFAIMGLVSSIATTFNSPFTLGGPASTVWCWFMGSCFNLTLGTAIAELVSAYPSAGGLYSASGLLVPKKYRASVAWTTGWLNLTGQIAGIAGTEWGLAQMIYAWAFVISNGQFVATKYETVGLYFALLVIHGIINSLDSKTLARMTSSYVIVNIGITFVIIITLLARTPLHEMHGAEYTFTETVNTSGWRGQGGNALAFLFGLLSVQFVMTDYDATAHISEEVHRAAIAAPVAILVAVAGTGMVGWLLNIVLVICSGNVADRDSSSWPGGLAMAEIMATRIGKVGFLVIWPFVCLVAFFVVTTATQANARSFYAFSRDHGLPDFGLFSKIWKRTGTTVNAVWLVIILCMLLGCLGFVNQTAVNAIFALAALGMDMSYLIPIVCRQIFQNHPEVMFEPGPFTLGKGWFGRIVNLIAILWTLFECTILSIPTVIPLTADDFNYSWVIMTGVLLISTFWYVVHAHRHYHGPRSSMNPDMLRKIGVDATEEVETAPQKNTQRLSGNIFHRRQKSQSHETTTDSAQENM</sequence>
<dbReference type="Proteomes" id="UP000186303">
    <property type="component" value="Chromosome 1"/>
</dbReference>
<accession>A0A1M8A253</accession>
<dbReference type="OrthoDB" id="10054429at2759"/>
<dbReference type="GO" id="GO:0022857">
    <property type="term" value="F:transmembrane transporter activity"/>
    <property type="evidence" value="ECO:0007669"/>
    <property type="project" value="InterPro"/>
</dbReference>
<dbReference type="PIRSF" id="PIRSF006060">
    <property type="entry name" value="AA_transporter"/>
    <property type="match status" value="1"/>
</dbReference>
<gene>
    <name evidence="8" type="ORF">MSYG_0853</name>
</gene>
<feature type="transmembrane region" description="Helical" evidence="7">
    <location>
        <begin position="230"/>
        <end position="247"/>
    </location>
</feature>
<evidence type="ECO:0000256" key="5">
    <source>
        <dbReference type="ARBA" id="ARBA00023136"/>
    </source>
</evidence>
<dbReference type="Pfam" id="PF13520">
    <property type="entry name" value="AA_permease_2"/>
    <property type="match status" value="1"/>
</dbReference>
<keyword evidence="2" id="KW-0813">Transport</keyword>
<dbReference type="GO" id="GO:0016020">
    <property type="term" value="C:membrane"/>
    <property type="evidence" value="ECO:0007669"/>
    <property type="project" value="UniProtKB-SubCell"/>
</dbReference>
<dbReference type="Gene3D" id="1.20.1740.10">
    <property type="entry name" value="Amino acid/polyamine transporter I"/>
    <property type="match status" value="1"/>
</dbReference>
<feature type="region of interest" description="Disordered" evidence="6">
    <location>
        <begin position="568"/>
        <end position="605"/>
    </location>
</feature>
<evidence type="ECO:0000256" key="3">
    <source>
        <dbReference type="ARBA" id="ARBA00022692"/>
    </source>
</evidence>
<proteinExistence type="predicted"/>
<evidence type="ECO:0000313" key="9">
    <source>
        <dbReference type="Proteomes" id="UP000186303"/>
    </source>
</evidence>
<feature type="transmembrane region" description="Helical" evidence="7">
    <location>
        <begin position="361"/>
        <end position="382"/>
    </location>
</feature>
<dbReference type="InterPro" id="IPR002293">
    <property type="entry name" value="AA/rel_permease1"/>
</dbReference>
<feature type="transmembrane region" description="Helical" evidence="7">
    <location>
        <begin position="488"/>
        <end position="509"/>
    </location>
</feature>
<evidence type="ECO:0000256" key="4">
    <source>
        <dbReference type="ARBA" id="ARBA00022989"/>
    </source>
</evidence>
<dbReference type="EMBL" id="LT671821">
    <property type="protein sequence ID" value="SHO76515.1"/>
    <property type="molecule type" value="Genomic_DNA"/>
</dbReference>
<reference evidence="9" key="1">
    <citation type="journal article" date="2017" name="Nucleic Acids Res.">
        <title>Proteogenomics produces comprehensive and highly accurate protein-coding gene annotation in a complete genome assembly of Malassezia sympodialis.</title>
        <authorList>
            <person name="Zhu Y."/>
            <person name="Engstroem P.G."/>
            <person name="Tellgren-Roth C."/>
            <person name="Baudo C.D."/>
            <person name="Kennell J.C."/>
            <person name="Sun S."/>
            <person name="Billmyre R.B."/>
            <person name="Schroeder M.S."/>
            <person name="Andersson A."/>
            <person name="Holm T."/>
            <person name="Sigurgeirsson B."/>
            <person name="Wu G."/>
            <person name="Sankaranarayanan S.R."/>
            <person name="Siddharthan R."/>
            <person name="Sanyal K."/>
            <person name="Lundeberg J."/>
            <person name="Nystedt B."/>
            <person name="Boekhout T."/>
            <person name="Dawson T.L. Jr."/>
            <person name="Heitman J."/>
            <person name="Scheynius A."/>
            <person name="Lehtioe J."/>
        </authorList>
    </citation>
    <scope>NUCLEOTIDE SEQUENCE [LARGE SCALE GENOMIC DNA]</scope>
    <source>
        <strain evidence="9">ATCC 42132</strain>
    </source>
</reference>
<comment type="subcellular location">
    <subcellularLocation>
        <location evidence="1">Membrane</location>
        <topology evidence="1">Multi-pass membrane protein</topology>
    </subcellularLocation>
</comment>
<feature type="transmembrane region" description="Helical" evidence="7">
    <location>
        <begin position="202"/>
        <end position="218"/>
    </location>
</feature>
<evidence type="ECO:0000256" key="2">
    <source>
        <dbReference type="ARBA" id="ARBA00022448"/>
    </source>
</evidence>
<dbReference type="AlphaFoldDB" id="A0A1M8A253"/>
<dbReference type="PANTHER" id="PTHR45649:SF9">
    <property type="entry name" value="AMINO-ACID PERMEASE 2"/>
    <property type="match status" value="1"/>
</dbReference>
<keyword evidence="3 7" id="KW-0812">Transmembrane</keyword>
<dbReference type="InterPro" id="IPR004840">
    <property type="entry name" value="Amino_acid_permease_CS"/>
</dbReference>
<dbReference type="VEuPathDB" id="FungiDB:MSYG_0853"/>
<organism evidence="8 9">
    <name type="scientific">Malassezia sympodialis (strain ATCC 42132)</name>
    <name type="common">Atopic eczema-associated yeast</name>
    <dbReference type="NCBI Taxonomy" id="1230383"/>
    <lineage>
        <taxon>Eukaryota</taxon>
        <taxon>Fungi</taxon>
        <taxon>Dikarya</taxon>
        <taxon>Basidiomycota</taxon>
        <taxon>Ustilaginomycotina</taxon>
        <taxon>Malasseziomycetes</taxon>
        <taxon>Malasseziales</taxon>
        <taxon>Malasseziaceae</taxon>
        <taxon>Malassezia</taxon>
    </lineage>
</organism>
<dbReference type="OMA" id="FWCIAIN"/>
<feature type="transmembrane region" description="Helical" evidence="7">
    <location>
        <begin position="419"/>
        <end position="439"/>
    </location>
</feature>
<evidence type="ECO:0000256" key="1">
    <source>
        <dbReference type="ARBA" id="ARBA00004141"/>
    </source>
</evidence>
<keyword evidence="4 7" id="KW-1133">Transmembrane helix</keyword>
<name>A0A1M8A253_MALS4</name>
<evidence type="ECO:0000256" key="7">
    <source>
        <dbReference type="SAM" id="Phobius"/>
    </source>
</evidence>
<dbReference type="GO" id="GO:0006865">
    <property type="term" value="P:amino acid transport"/>
    <property type="evidence" value="ECO:0007669"/>
    <property type="project" value="InterPro"/>
</dbReference>
<dbReference type="PANTHER" id="PTHR45649">
    <property type="entry name" value="AMINO-ACID PERMEASE BAT1"/>
    <property type="match status" value="1"/>
</dbReference>
<evidence type="ECO:0000313" key="8">
    <source>
        <dbReference type="EMBL" id="SHO76515.1"/>
    </source>
</evidence>
<evidence type="ECO:0000256" key="6">
    <source>
        <dbReference type="SAM" id="MobiDB-lite"/>
    </source>
</evidence>
<keyword evidence="5 7" id="KW-0472">Membrane</keyword>
<feature type="transmembrane region" description="Helical" evidence="7">
    <location>
        <begin position="521"/>
        <end position="540"/>
    </location>
</feature>
<feature type="transmembrane region" description="Helical" evidence="7">
    <location>
        <begin position="76"/>
        <end position="96"/>
    </location>
</feature>